<dbReference type="SUPFAM" id="SSF52540">
    <property type="entry name" value="P-loop containing nucleoside triphosphate hydrolases"/>
    <property type="match status" value="1"/>
</dbReference>
<dbReference type="PANTHER" id="PTHR12705:SF0">
    <property type="entry name" value="ORIGIN RECOGNITION COMPLEX SUBUNIT 5"/>
    <property type="match status" value="1"/>
</dbReference>
<comment type="similarity">
    <text evidence="2">Belongs to the ORC5 family.</text>
</comment>
<reference evidence="11" key="1">
    <citation type="submission" date="2022-07" db="EMBL/GenBank/DDBJ databases">
        <title>Phylogenomic reconstructions and comparative analyses of Kickxellomycotina fungi.</title>
        <authorList>
            <person name="Reynolds N.K."/>
            <person name="Stajich J.E."/>
            <person name="Barry K."/>
            <person name="Grigoriev I.V."/>
            <person name="Crous P."/>
            <person name="Smith M.E."/>
        </authorList>
    </citation>
    <scope>NUCLEOTIDE SEQUENCE</scope>
    <source>
        <strain evidence="11">RSA 476</strain>
    </source>
</reference>
<evidence type="ECO:0000259" key="10">
    <source>
        <dbReference type="Pfam" id="PF21639"/>
    </source>
</evidence>
<feature type="domain" description="Orc1-like AAA ATPase" evidence="8">
    <location>
        <begin position="11"/>
        <end position="163"/>
    </location>
</feature>
<keyword evidence="5" id="KW-0067">ATP-binding</keyword>
<dbReference type="Proteomes" id="UP001140074">
    <property type="component" value="Unassembled WGS sequence"/>
</dbReference>
<sequence length="464" mass="52332">MSTIGERLLTKFPGRNDQIEQLLSLLGEPEDPAPPCVFVYGPSATGKTSVIRDLFSEYDTSGCHYAYINSVECFTPRLLFERTLNAWAGHVPSPENRFSNYARCDNLVDFVNSVRDLLVTSGKQHEARYMVIDQAERLRDRGPMLLTSLLRLSELTGGANISVVLISNVVWDKFRPRHGGAADPLSIFFPYYTKQQILLVLAKDCPVDEPQSFFLTFVDAVYEVFHRNCVDLNELRHLVAMLYPKFVQPVFEQQATRNEFARLFKLCQPYFAAASERLYLREISTSEWQKYSAVASAKNNPEDVATSIYHMAENSDGMDLPHYTKFLLISAYLASYNPSRLDVQYFARGKDPTQKRKRKGGGASAAAAEDALGGRDRQQLLGPRSFAIERMLAIFYSVIAEPVDSAVDVQTQIASLITLRLLTKTSAGDRLDGIKCKCNVSLEAIRAISRSVRFEIDRFLYNFT</sequence>
<evidence type="ECO:0000256" key="6">
    <source>
        <dbReference type="ARBA" id="ARBA00023242"/>
    </source>
</evidence>
<name>A0A9W8IJX2_9FUNG</name>
<accession>A0A9W8IJX2</accession>
<keyword evidence="12" id="KW-1185">Reference proteome</keyword>
<evidence type="ECO:0000256" key="1">
    <source>
        <dbReference type="ARBA" id="ARBA00004123"/>
    </source>
</evidence>
<evidence type="ECO:0000259" key="8">
    <source>
        <dbReference type="Pfam" id="PF13191"/>
    </source>
</evidence>
<dbReference type="FunFam" id="3.40.50.300:FF:000673">
    <property type="entry name" value="Origin recognition complex subunit 5"/>
    <property type="match status" value="1"/>
</dbReference>
<dbReference type="PANTHER" id="PTHR12705">
    <property type="entry name" value="ORIGIN RECOGNITION COMPLEX SUBUNIT 5"/>
    <property type="match status" value="1"/>
</dbReference>
<dbReference type="EMBL" id="JANBUY010000118">
    <property type="protein sequence ID" value="KAJ2863575.1"/>
    <property type="molecule type" value="Genomic_DNA"/>
</dbReference>
<keyword evidence="6" id="KW-0539">Nucleus</keyword>
<evidence type="ECO:0000313" key="11">
    <source>
        <dbReference type="EMBL" id="KAJ2863575.1"/>
    </source>
</evidence>
<evidence type="ECO:0000256" key="5">
    <source>
        <dbReference type="ARBA" id="ARBA00022840"/>
    </source>
</evidence>
<dbReference type="GO" id="GO:0006270">
    <property type="term" value="P:DNA replication initiation"/>
    <property type="evidence" value="ECO:0007669"/>
    <property type="project" value="TreeGrafter"/>
</dbReference>
<feature type="domain" description="ORC5 lid" evidence="10">
    <location>
        <begin position="216"/>
        <end position="280"/>
    </location>
</feature>
<dbReference type="InterPro" id="IPR047088">
    <property type="entry name" value="ORC5_C"/>
</dbReference>
<keyword evidence="4" id="KW-0547">Nucleotide-binding</keyword>
<dbReference type="AlphaFoldDB" id="A0A9W8IJX2"/>
<dbReference type="Pfam" id="PF13191">
    <property type="entry name" value="AAA_16"/>
    <property type="match status" value="1"/>
</dbReference>
<feature type="domain" description="Origin recognition complex subunit 5 C-terminal" evidence="9">
    <location>
        <begin position="320"/>
        <end position="460"/>
    </location>
</feature>
<organism evidence="11 12">
    <name type="scientific">Coemansia aciculifera</name>
    <dbReference type="NCBI Taxonomy" id="417176"/>
    <lineage>
        <taxon>Eukaryota</taxon>
        <taxon>Fungi</taxon>
        <taxon>Fungi incertae sedis</taxon>
        <taxon>Zoopagomycota</taxon>
        <taxon>Kickxellomycotina</taxon>
        <taxon>Kickxellomycetes</taxon>
        <taxon>Kickxellales</taxon>
        <taxon>Kickxellaceae</taxon>
        <taxon>Coemansia</taxon>
    </lineage>
</organism>
<dbReference type="InterPro" id="IPR020796">
    <property type="entry name" value="ORC5"/>
</dbReference>
<evidence type="ECO:0000256" key="2">
    <source>
        <dbReference type="ARBA" id="ARBA00006269"/>
    </source>
</evidence>
<dbReference type="InterPro" id="IPR027417">
    <property type="entry name" value="P-loop_NTPase"/>
</dbReference>
<dbReference type="Pfam" id="PF14630">
    <property type="entry name" value="ORC5_C"/>
    <property type="match status" value="1"/>
</dbReference>
<protein>
    <recommendedName>
        <fullName evidence="7">Origin recognition complex subunit 5</fullName>
    </recommendedName>
</protein>
<dbReference type="InterPro" id="IPR048866">
    <property type="entry name" value="ORC5_lid"/>
</dbReference>
<comment type="subcellular location">
    <subcellularLocation>
        <location evidence="1">Nucleus</location>
    </subcellularLocation>
</comment>
<proteinExistence type="inferred from homology"/>
<dbReference type="GO" id="GO:0005664">
    <property type="term" value="C:nuclear origin of replication recognition complex"/>
    <property type="evidence" value="ECO:0007669"/>
    <property type="project" value="TreeGrafter"/>
</dbReference>
<dbReference type="Pfam" id="PF21639">
    <property type="entry name" value="ORC5_lid"/>
    <property type="match status" value="1"/>
</dbReference>
<evidence type="ECO:0000256" key="7">
    <source>
        <dbReference type="ARBA" id="ARBA00069657"/>
    </source>
</evidence>
<evidence type="ECO:0000259" key="9">
    <source>
        <dbReference type="Pfam" id="PF14630"/>
    </source>
</evidence>
<dbReference type="GO" id="GO:0003688">
    <property type="term" value="F:DNA replication origin binding"/>
    <property type="evidence" value="ECO:0007669"/>
    <property type="project" value="TreeGrafter"/>
</dbReference>
<dbReference type="GO" id="GO:0005524">
    <property type="term" value="F:ATP binding"/>
    <property type="evidence" value="ECO:0007669"/>
    <property type="project" value="UniProtKB-KW"/>
</dbReference>
<dbReference type="InterPro" id="IPR041664">
    <property type="entry name" value="AAA_16"/>
</dbReference>
<evidence type="ECO:0000256" key="4">
    <source>
        <dbReference type="ARBA" id="ARBA00022741"/>
    </source>
</evidence>
<evidence type="ECO:0000256" key="3">
    <source>
        <dbReference type="ARBA" id="ARBA00022705"/>
    </source>
</evidence>
<dbReference type="Gene3D" id="3.40.50.300">
    <property type="entry name" value="P-loop containing nucleotide triphosphate hydrolases"/>
    <property type="match status" value="1"/>
</dbReference>
<gene>
    <name evidence="11" type="ORF">GGH94_003520</name>
</gene>
<comment type="caution">
    <text evidence="11">The sequence shown here is derived from an EMBL/GenBank/DDBJ whole genome shotgun (WGS) entry which is preliminary data.</text>
</comment>
<keyword evidence="3" id="KW-0235">DNA replication</keyword>
<evidence type="ECO:0000313" key="12">
    <source>
        <dbReference type="Proteomes" id="UP001140074"/>
    </source>
</evidence>